<evidence type="ECO:0000313" key="2">
    <source>
        <dbReference type="EMBL" id="CAH2216636.1"/>
    </source>
</evidence>
<dbReference type="AlphaFoldDB" id="A0A8S4QUT6"/>
<keyword evidence="3" id="KW-1185">Reference proteome</keyword>
<name>A0A8S4QUT6_9NEOP</name>
<proteinExistence type="predicted"/>
<feature type="non-terminal residue" evidence="2">
    <location>
        <position position="56"/>
    </location>
</feature>
<protein>
    <submittedName>
        <fullName evidence="2">Jg1413 protein</fullName>
    </submittedName>
</protein>
<organism evidence="2 3">
    <name type="scientific">Pararge aegeria aegeria</name>
    <dbReference type="NCBI Taxonomy" id="348720"/>
    <lineage>
        <taxon>Eukaryota</taxon>
        <taxon>Metazoa</taxon>
        <taxon>Ecdysozoa</taxon>
        <taxon>Arthropoda</taxon>
        <taxon>Hexapoda</taxon>
        <taxon>Insecta</taxon>
        <taxon>Pterygota</taxon>
        <taxon>Neoptera</taxon>
        <taxon>Endopterygota</taxon>
        <taxon>Lepidoptera</taxon>
        <taxon>Glossata</taxon>
        <taxon>Ditrysia</taxon>
        <taxon>Papilionoidea</taxon>
        <taxon>Nymphalidae</taxon>
        <taxon>Satyrinae</taxon>
        <taxon>Satyrini</taxon>
        <taxon>Parargina</taxon>
        <taxon>Pararge</taxon>
    </lineage>
</organism>
<evidence type="ECO:0000313" key="3">
    <source>
        <dbReference type="Proteomes" id="UP000838756"/>
    </source>
</evidence>
<gene>
    <name evidence="2" type="primary">jg1413</name>
    <name evidence="2" type="ORF">PAEG_LOCUS4626</name>
</gene>
<feature type="region of interest" description="Disordered" evidence="1">
    <location>
        <begin position="1"/>
        <end position="28"/>
    </location>
</feature>
<accession>A0A8S4QUT6</accession>
<sequence length="56" mass="5822">MVGGGLACARHGSTASPPRLALASHTPPHRARGAVDVLIAVQEQTQRMKGDCSTKK</sequence>
<dbReference type="Proteomes" id="UP000838756">
    <property type="component" value="Unassembled WGS sequence"/>
</dbReference>
<evidence type="ECO:0000256" key="1">
    <source>
        <dbReference type="SAM" id="MobiDB-lite"/>
    </source>
</evidence>
<reference evidence="2" key="1">
    <citation type="submission" date="2022-03" db="EMBL/GenBank/DDBJ databases">
        <authorList>
            <person name="Lindestad O."/>
        </authorList>
    </citation>
    <scope>NUCLEOTIDE SEQUENCE</scope>
</reference>
<comment type="caution">
    <text evidence="2">The sequence shown here is derived from an EMBL/GenBank/DDBJ whole genome shotgun (WGS) entry which is preliminary data.</text>
</comment>
<dbReference type="EMBL" id="CAKXAJ010016223">
    <property type="protein sequence ID" value="CAH2216636.1"/>
    <property type="molecule type" value="Genomic_DNA"/>
</dbReference>